<feature type="region of interest" description="Disordered" evidence="1">
    <location>
        <begin position="92"/>
        <end position="154"/>
    </location>
</feature>
<feature type="region of interest" description="Disordered" evidence="1">
    <location>
        <begin position="1"/>
        <end position="51"/>
    </location>
</feature>
<name>A0AAV8QIF2_ENSVE</name>
<feature type="compositionally biased region" description="Basic and acidic residues" evidence="1">
    <location>
        <begin position="16"/>
        <end position="28"/>
    </location>
</feature>
<sequence>MAGAAAKKAAAGTRLRQREAGEEEKWPAADEGGEEGSSGKDSTLSRVGRRHMRRWQRLGAAAAEEGAATVDAGVAVAVWQRRGLRRGLRVEGNSSVRRKKGRQRWQRQQAVGRRREMAGLRPRRLRLEGGSGSGKQVRKRGGRRQVREERKAATTRVVRCRGLAGGR</sequence>
<protein>
    <submittedName>
        <fullName evidence="2">Uncharacterized protein</fullName>
    </submittedName>
</protein>
<evidence type="ECO:0000256" key="1">
    <source>
        <dbReference type="SAM" id="MobiDB-lite"/>
    </source>
</evidence>
<proteinExistence type="predicted"/>
<evidence type="ECO:0000313" key="3">
    <source>
        <dbReference type="Proteomes" id="UP001222027"/>
    </source>
</evidence>
<accession>A0AAV8QIF2</accession>
<keyword evidence="3" id="KW-1185">Reference proteome</keyword>
<feature type="compositionally biased region" description="Low complexity" evidence="1">
    <location>
        <begin position="1"/>
        <end position="12"/>
    </location>
</feature>
<dbReference type="EMBL" id="JAQQAF010000006">
    <property type="protein sequence ID" value="KAJ8478286.1"/>
    <property type="molecule type" value="Genomic_DNA"/>
</dbReference>
<organism evidence="2 3">
    <name type="scientific">Ensete ventricosum</name>
    <name type="common">Abyssinian banana</name>
    <name type="synonym">Musa ensete</name>
    <dbReference type="NCBI Taxonomy" id="4639"/>
    <lineage>
        <taxon>Eukaryota</taxon>
        <taxon>Viridiplantae</taxon>
        <taxon>Streptophyta</taxon>
        <taxon>Embryophyta</taxon>
        <taxon>Tracheophyta</taxon>
        <taxon>Spermatophyta</taxon>
        <taxon>Magnoliopsida</taxon>
        <taxon>Liliopsida</taxon>
        <taxon>Zingiberales</taxon>
        <taxon>Musaceae</taxon>
        <taxon>Ensete</taxon>
    </lineage>
</organism>
<comment type="caution">
    <text evidence="2">The sequence shown here is derived from an EMBL/GenBank/DDBJ whole genome shotgun (WGS) entry which is preliminary data.</text>
</comment>
<feature type="compositionally biased region" description="Basic residues" evidence="1">
    <location>
        <begin position="96"/>
        <end position="105"/>
    </location>
</feature>
<evidence type="ECO:0000313" key="2">
    <source>
        <dbReference type="EMBL" id="KAJ8478286.1"/>
    </source>
</evidence>
<gene>
    <name evidence="2" type="ORF">OPV22_022013</name>
</gene>
<dbReference type="Proteomes" id="UP001222027">
    <property type="component" value="Unassembled WGS sequence"/>
</dbReference>
<reference evidence="2 3" key="1">
    <citation type="submission" date="2022-12" db="EMBL/GenBank/DDBJ databases">
        <title>Chromosome-scale assembly of the Ensete ventricosum genome.</title>
        <authorList>
            <person name="Dussert Y."/>
            <person name="Stocks J."/>
            <person name="Wendawek A."/>
            <person name="Woldeyes F."/>
            <person name="Nichols R.A."/>
            <person name="Borrell J.S."/>
        </authorList>
    </citation>
    <scope>NUCLEOTIDE SEQUENCE [LARGE SCALE GENOMIC DNA]</scope>
    <source>
        <strain evidence="3">cv. Maze</strain>
        <tissue evidence="2">Seeds</tissue>
    </source>
</reference>
<dbReference type="AlphaFoldDB" id="A0AAV8QIF2"/>